<evidence type="ECO:0000313" key="2">
    <source>
        <dbReference type="Proteomes" id="UP000729913"/>
    </source>
</evidence>
<dbReference type="OrthoDB" id="7654815at2759"/>
<dbReference type="Proteomes" id="UP000729913">
    <property type="component" value="Unassembled WGS sequence"/>
</dbReference>
<organism evidence="1 2">
    <name type="scientific">Cotesia typhae</name>
    <dbReference type="NCBI Taxonomy" id="2053667"/>
    <lineage>
        <taxon>Eukaryota</taxon>
        <taxon>Metazoa</taxon>
        <taxon>Ecdysozoa</taxon>
        <taxon>Arthropoda</taxon>
        <taxon>Hexapoda</taxon>
        <taxon>Insecta</taxon>
        <taxon>Pterygota</taxon>
        <taxon>Neoptera</taxon>
        <taxon>Endopterygota</taxon>
        <taxon>Hymenoptera</taxon>
        <taxon>Apocrita</taxon>
        <taxon>Ichneumonoidea</taxon>
        <taxon>Braconidae</taxon>
        <taxon>Microgastrinae</taxon>
        <taxon>Cotesia</taxon>
    </lineage>
</organism>
<evidence type="ECO:0000313" key="1">
    <source>
        <dbReference type="EMBL" id="KAG8036199.1"/>
    </source>
</evidence>
<proteinExistence type="predicted"/>
<keyword evidence="2" id="KW-1185">Reference proteome</keyword>
<gene>
    <name evidence="1" type="ORF">G9C98_004779</name>
</gene>
<accession>A0A8J5V6X5</accession>
<sequence>MATAEPIVEPLDPDDSYQKLLKLSEVGGGVLHNFYGIDKAAFNINIIDKIVSLCQKKEYGIKDLLELRDIVNLTIFNQYIEEKNIDRINQLEKYIDVYLSAICRYRSQNYHFVRNKLLPLLRLKTKPPFSEPDLIAKGTVSLKYPESDVKRKINNNIDIIQMIRSQQAHIRNTSYELLVYNNRSNIYGSKQIILTGSVFVTLATSLINLQNVMLKNNNEMGFYVRPFLEVHTLKWEI</sequence>
<comment type="caution">
    <text evidence="1">The sequence shown here is derived from an EMBL/GenBank/DDBJ whole genome shotgun (WGS) entry which is preliminary data.</text>
</comment>
<reference evidence="1" key="1">
    <citation type="submission" date="2020-03" db="EMBL/GenBank/DDBJ databases">
        <authorList>
            <person name="Chebbi M.A."/>
            <person name="Drezen J.M."/>
        </authorList>
    </citation>
    <scope>NUCLEOTIDE SEQUENCE</scope>
    <source>
        <tissue evidence="1">Whole body</tissue>
    </source>
</reference>
<name>A0A8J5V6X5_9HYME</name>
<dbReference type="AlphaFoldDB" id="A0A8J5V6X5"/>
<dbReference type="EMBL" id="JAAOIC020000049">
    <property type="protein sequence ID" value="KAG8036199.1"/>
    <property type="molecule type" value="Genomic_DNA"/>
</dbReference>
<reference evidence="1" key="2">
    <citation type="submission" date="2021-04" db="EMBL/GenBank/DDBJ databases">
        <title>Genome-wide patterns of bracovirus chromosomal integration into multiple host tissues during parasitism.</title>
        <authorList>
            <person name="Chebbi M.A.C."/>
        </authorList>
    </citation>
    <scope>NUCLEOTIDE SEQUENCE</scope>
    <source>
        <tissue evidence="1">Whole body</tissue>
    </source>
</reference>
<protein>
    <submittedName>
        <fullName evidence="1">Uncharacterized protein</fullName>
    </submittedName>
</protein>